<sequence>MDLPSLSLHASLKEKWDKEEEKEEIENLLKVVPPAYHQYLDVFSKVKAEKLPPHCSYNHHIELEGSLPQVSVIYCLSNHESETLWAYISDNVEKGFIRPSSSSTESPVLFVKKKDGGFCMCFDYRKLNAVTRKNRYPFPPMNQLLTLLNISTFFSKIDLHGAYNCLRIKEGVEHLTAFRIKYVSYDYSVMPFGLTNAPASFQNIVNDIFAYFLNIFVLLYLDDIMVFCSSEEEHVKHVASVLQRLRDNSLFIKASKCVFHSSSGQYFGYVVLTYGLKMDSSRFQQIPNWPQPKSIKYLPYFLGFANFYCCFIRNYCKKITALTSLLKKEYLCTFNEEALSQF</sequence>
<dbReference type="PANTHER" id="PTHR24559:SF440">
    <property type="entry name" value="RIBONUCLEASE H"/>
    <property type="match status" value="1"/>
</dbReference>
<accession>A0A9Q3DCN7</accession>
<dbReference type="InterPro" id="IPR000477">
    <property type="entry name" value="RT_dom"/>
</dbReference>
<dbReference type="Proteomes" id="UP000765509">
    <property type="component" value="Unassembled WGS sequence"/>
</dbReference>
<dbReference type="PROSITE" id="PS50878">
    <property type="entry name" value="RT_POL"/>
    <property type="match status" value="1"/>
</dbReference>
<evidence type="ECO:0000313" key="2">
    <source>
        <dbReference type="EMBL" id="MBW0501481.1"/>
    </source>
</evidence>
<comment type="caution">
    <text evidence="2">The sequence shown here is derived from an EMBL/GenBank/DDBJ whole genome shotgun (WGS) entry which is preliminary data.</text>
</comment>
<name>A0A9Q3DCN7_9BASI</name>
<proteinExistence type="predicted"/>
<dbReference type="Gene3D" id="3.10.10.10">
    <property type="entry name" value="HIV Type 1 Reverse Transcriptase, subunit A, domain 1"/>
    <property type="match status" value="1"/>
</dbReference>
<dbReference type="InterPro" id="IPR043502">
    <property type="entry name" value="DNA/RNA_pol_sf"/>
</dbReference>
<dbReference type="PANTHER" id="PTHR24559">
    <property type="entry name" value="TRANSPOSON TY3-I GAG-POL POLYPROTEIN"/>
    <property type="match status" value="1"/>
</dbReference>
<organism evidence="2 3">
    <name type="scientific">Austropuccinia psidii MF-1</name>
    <dbReference type="NCBI Taxonomy" id="1389203"/>
    <lineage>
        <taxon>Eukaryota</taxon>
        <taxon>Fungi</taxon>
        <taxon>Dikarya</taxon>
        <taxon>Basidiomycota</taxon>
        <taxon>Pucciniomycotina</taxon>
        <taxon>Pucciniomycetes</taxon>
        <taxon>Pucciniales</taxon>
        <taxon>Sphaerophragmiaceae</taxon>
        <taxon>Austropuccinia</taxon>
    </lineage>
</organism>
<dbReference type="EMBL" id="AVOT02016338">
    <property type="protein sequence ID" value="MBW0501481.1"/>
    <property type="molecule type" value="Genomic_DNA"/>
</dbReference>
<evidence type="ECO:0000313" key="3">
    <source>
        <dbReference type="Proteomes" id="UP000765509"/>
    </source>
</evidence>
<keyword evidence="3" id="KW-1185">Reference proteome</keyword>
<reference evidence="2" key="1">
    <citation type="submission" date="2021-03" db="EMBL/GenBank/DDBJ databases">
        <title>Draft genome sequence of rust myrtle Austropuccinia psidii MF-1, a brazilian biotype.</title>
        <authorList>
            <person name="Quecine M.C."/>
            <person name="Pachon D.M.R."/>
            <person name="Bonatelli M.L."/>
            <person name="Correr F.H."/>
            <person name="Franceschini L.M."/>
            <person name="Leite T.F."/>
            <person name="Margarido G.R.A."/>
            <person name="Almeida C.A."/>
            <person name="Ferrarezi J.A."/>
            <person name="Labate C.A."/>
        </authorList>
    </citation>
    <scope>NUCLEOTIDE SEQUENCE</scope>
    <source>
        <strain evidence="2">MF-1</strain>
    </source>
</reference>
<dbReference type="InterPro" id="IPR053134">
    <property type="entry name" value="RNA-dir_DNA_polymerase"/>
</dbReference>
<dbReference type="AlphaFoldDB" id="A0A9Q3DCN7"/>
<gene>
    <name evidence="2" type="ORF">O181_041196</name>
</gene>
<dbReference type="SUPFAM" id="SSF56672">
    <property type="entry name" value="DNA/RNA polymerases"/>
    <property type="match status" value="1"/>
</dbReference>
<dbReference type="Pfam" id="PF00078">
    <property type="entry name" value="RVT_1"/>
    <property type="match status" value="1"/>
</dbReference>
<dbReference type="CDD" id="cd01647">
    <property type="entry name" value="RT_LTR"/>
    <property type="match status" value="1"/>
</dbReference>
<protein>
    <recommendedName>
        <fullName evidence="1">Reverse transcriptase domain-containing protein</fullName>
    </recommendedName>
</protein>
<evidence type="ECO:0000259" key="1">
    <source>
        <dbReference type="PROSITE" id="PS50878"/>
    </source>
</evidence>
<feature type="domain" description="Reverse transcriptase" evidence="1">
    <location>
        <begin position="92"/>
        <end position="271"/>
    </location>
</feature>
<dbReference type="Gene3D" id="3.30.70.270">
    <property type="match status" value="2"/>
</dbReference>
<dbReference type="OrthoDB" id="1194039at2759"/>
<dbReference type="InterPro" id="IPR043128">
    <property type="entry name" value="Rev_trsase/Diguanyl_cyclase"/>
</dbReference>